<accession>A0A843WT44</accession>
<evidence type="ECO:0000313" key="2">
    <source>
        <dbReference type="EMBL" id="MQM14573.1"/>
    </source>
</evidence>
<feature type="region of interest" description="Disordered" evidence="1">
    <location>
        <begin position="137"/>
        <end position="166"/>
    </location>
</feature>
<reference evidence="2" key="1">
    <citation type="submission" date="2017-07" db="EMBL/GenBank/DDBJ databases">
        <title>Taro Niue Genome Assembly and Annotation.</title>
        <authorList>
            <person name="Atibalentja N."/>
            <person name="Keating K."/>
            <person name="Fields C.J."/>
        </authorList>
    </citation>
    <scope>NUCLEOTIDE SEQUENCE</scope>
    <source>
        <strain evidence="2">Niue_2</strain>
        <tissue evidence="2">Leaf</tissue>
    </source>
</reference>
<name>A0A843WT44_COLES</name>
<dbReference type="EMBL" id="NMUH01006147">
    <property type="protein sequence ID" value="MQM14573.1"/>
    <property type="molecule type" value="Genomic_DNA"/>
</dbReference>
<keyword evidence="3" id="KW-1185">Reference proteome</keyword>
<organism evidence="2 3">
    <name type="scientific">Colocasia esculenta</name>
    <name type="common">Wild taro</name>
    <name type="synonym">Arum esculentum</name>
    <dbReference type="NCBI Taxonomy" id="4460"/>
    <lineage>
        <taxon>Eukaryota</taxon>
        <taxon>Viridiplantae</taxon>
        <taxon>Streptophyta</taxon>
        <taxon>Embryophyta</taxon>
        <taxon>Tracheophyta</taxon>
        <taxon>Spermatophyta</taxon>
        <taxon>Magnoliopsida</taxon>
        <taxon>Liliopsida</taxon>
        <taxon>Araceae</taxon>
        <taxon>Aroideae</taxon>
        <taxon>Colocasieae</taxon>
        <taxon>Colocasia</taxon>
    </lineage>
</organism>
<sequence length="166" mass="17906">MSWPYDTPQQQLRMQAFATTSSLSSYGEYLSTANMSLSTDADSCEVLGSGKGTVPLLDNSATPAGRSTLGPGHDLANPASATPSFSGRPRVRRWHAHLPCNMSPNMATSSLLQAPRSCCPRARYVLLHTGDEVTCRRRSRHAQATKNSTTGALGQKGKKGEQRKKK</sequence>
<protein>
    <submittedName>
        <fullName evidence="2">Uncharacterized protein</fullName>
    </submittedName>
</protein>
<dbReference type="Proteomes" id="UP000652761">
    <property type="component" value="Unassembled WGS sequence"/>
</dbReference>
<dbReference type="AlphaFoldDB" id="A0A843WT44"/>
<proteinExistence type="predicted"/>
<feature type="region of interest" description="Disordered" evidence="1">
    <location>
        <begin position="66"/>
        <end position="87"/>
    </location>
</feature>
<evidence type="ECO:0000256" key="1">
    <source>
        <dbReference type="SAM" id="MobiDB-lite"/>
    </source>
</evidence>
<evidence type="ECO:0000313" key="3">
    <source>
        <dbReference type="Proteomes" id="UP000652761"/>
    </source>
</evidence>
<gene>
    <name evidence="2" type="ORF">Taro_047508</name>
</gene>
<comment type="caution">
    <text evidence="2">The sequence shown here is derived from an EMBL/GenBank/DDBJ whole genome shotgun (WGS) entry which is preliminary data.</text>
</comment>